<dbReference type="PANTHER" id="PTHR30293:SF0">
    <property type="entry name" value="NITROGEN ASSIMILATION REGULATORY PROTEIN NAC"/>
    <property type="match status" value="1"/>
</dbReference>
<sequence length="316" mass="35003">MDIRQLRYFIAIAQSSSLSSAAHSLNVAQPSLSQHLANMEQELGVRLVERSHRGSVLTEEGRIFLQYAKHICNSMDACLAEMQDLGQAVHGSVSFGMPPSVSMVMSVPLAETVRVELPEVRLKAIEAMSGYIKAWIEDETVEIGFLYDLQGVEHFEAVHVLDEQVYFFSAPDAWPLSTPPGEPVRMADLAGIDMILPGRTHGLRRIVEDAASRSGTTLNVVIEMDAMTQIKDLVARGSAYTAFAPAAVYDFVSRGELLRAPIIDPVPSRPVYLVRKPTRMMSRACRAVRDVTLDVAKDLVQRGIWEGQLYMTDDKK</sequence>
<name>A0A7Y0E2N6_9PROT</name>
<dbReference type="Gene3D" id="3.40.190.290">
    <property type="match status" value="1"/>
</dbReference>
<keyword evidence="8" id="KW-1185">Reference proteome</keyword>
<evidence type="ECO:0000256" key="4">
    <source>
        <dbReference type="ARBA" id="ARBA00023159"/>
    </source>
</evidence>
<dbReference type="EMBL" id="JABBNT010000005">
    <property type="protein sequence ID" value="NMM46076.1"/>
    <property type="molecule type" value="Genomic_DNA"/>
</dbReference>
<dbReference type="PRINTS" id="PR00039">
    <property type="entry name" value="HTHLYSR"/>
</dbReference>
<keyword evidence="5" id="KW-0804">Transcription</keyword>
<dbReference type="InterPro" id="IPR036390">
    <property type="entry name" value="WH_DNA-bd_sf"/>
</dbReference>
<dbReference type="GO" id="GO:0003700">
    <property type="term" value="F:DNA-binding transcription factor activity"/>
    <property type="evidence" value="ECO:0007669"/>
    <property type="project" value="InterPro"/>
</dbReference>
<comment type="caution">
    <text evidence="7">The sequence shown here is derived from an EMBL/GenBank/DDBJ whole genome shotgun (WGS) entry which is preliminary data.</text>
</comment>
<evidence type="ECO:0000256" key="2">
    <source>
        <dbReference type="ARBA" id="ARBA00023015"/>
    </source>
</evidence>
<dbReference type="Pfam" id="PF03466">
    <property type="entry name" value="LysR_substrate"/>
    <property type="match status" value="1"/>
</dbReference>
<dbReference type="AlphaFoldDB" id="A0A7Y0E2N6"/>
<evidence type="ECO:0000313" key="7">
    <source>
        <dbReference type="EMBL" id="NMM46076.1"/>
    </source>
</evidence>
<evidence type="ECO:0000256" key="1">
    <source>
        <dbReference type="ARBA" id="ARBA00009437"/>
    </source>
</evidence>
<evidence type="ECO:0000256" key="3">
    <source>
        <dbReference type="ARBA" id="ARBA00023125"/>
    </source>
</evidence>
<feature type="domain" description="HTH lysR-type" evidence="6">
    <location>
        <begin position="1"/>
        <end position="58"/>
    </location>
</feature>
<accession>A0A7Y0E2N6</accession>
<dbReference type="RefSeq" id="WP_169626467.1">
    <property type="nucleotide sequence ID" value="NZ_JABBNT010000005.1"/>
</dbReference>
<dbReference type="SUPFAM" id="SSF46785">
    <property type="entry name" value="Winged helix' DNA-binding domain"/>
    <property type="match status" value="1"/>
</dbReference>
<dbReference type="SUPFAM" id="SSF53850">
    <property type="entry name" value="Periplasmic binding protein-like II"/>
    <property type="match status" value="1"/>
</dbReference>
<dbReference type="GO" id="GO:2000142">
    <property type="term" value="P:regulation of DNA-templated transcription initiation"/>
    <property type="evidence" value="ECO:0007669"/>
    <property type="project" value="TreeGrafter"/>
</dbReference>
<keyword evidence="4" id="KW-0010">Activator</keyword>
<dbReference type="InterPro" id="IPR005119">
    <property type="entry name" value="LysR_subst-bd"/>
</dbReference>
<dbReference type="Gene3D" id="1.10.10.10">
    <property type="entry name" value="Winged helix-like DNA-binding domain superfamily/Winged helix DNA-binding domain"/>
    <property type="match status" value="1"/>
</dbReference>
<evidence type="ECO:0000256" key="5">
    <source>
        <dbReference type="ARBA" id="ARBA00023163"/>
    </source>
</evidence>
<evidence type="ECO:0000259" key="6">
    <source>
        <dbReference type="PROSITE" id="PS50931"/>
    </source>
</evidence>
<proteinExistence type="inferred from homology"/>
<dbReference type="InterPro" id="IPR000847">
    <property type="entry name" value="LysR_HTH_N"/>
</dbReference>
<dbReference type="InterPro" id="IPR036388">
    <property type="entry name" value="WH-like_DNA-bd_sf"/>
</dbReference>
<dbReference type="PROSITE" id="PS50931">
    <property type="entry name" value="HTH_LYSR"/>
    <property type="match status" value="1"/>
</dbReference>
<dbReference type="Pfam" id="PF00126">
    <property type="entry name" value="HTH_1"/>
    <property type="match status" value="1"/>
</dbReference>
<dbReference type="FunFam" id="1.10.10.10:FF:000001">
    <property type="entry name" value="LysR family transcriptional regulator"/>
    <property type="match status" value="1"/>
</dbReference>
<evidence type="ECO:0000313" key="8">
    <source>
        <dbReference type="Proteomes" id="UP000539372"/>
    </source>
</evidence>
<dbReference type="PANTHER" id="PTHR30293">
    <property type="entry name" value="TRANSCRIPTIONAL REGULATORY PROTEIN NAC-RELATED"/>
    <property type="match status" value="1"/>
</dbReference>
<reference evidence="7 8" key="1">
    <citation type="submission" date="2020-04" db="EMBL/GenBank/DDBJ databases">
        <title>Rhodospirillaceae bacterium KN72 isolated from deep sea.</title>
        <authorList>
            <person name="Zhang D.-C."/>
        </authorList>
    </citation>
    <scope>NUCLEOTIDE SEQUENCE [LARGE SCALE GENOMIC DNA]</scope>
    <source>
        <strain evidence="7 8">KN72</strain>
    </source>
</reference>
<keyword evidence="3" id="KW-0238">DNA-binding</keyword>
<keyword evidence="2" id="KW-0805">Transcription regulation</keyword>
<gene>
    <name evidence="7" type="ORF">HH303_16400</name>
</gene>
<dbReference type="GO" id="GO:0003677">
    <property type="term" value="F:DNA binding"/>
    <property type="evidence" value="ECO:0007669"/>
    <property type="project" value="UniProtKB-KW"/>
</dbReference>
<dbReference type="Proteomes" id="UP000539372">
    <property type="component" value="Unassembled WGS sequence"/>
</dbReference>
<comment type="similarity">
    <text evidence="1">Belongs to the LysR transcriptional regulatory family.</text>
</comment>
<protein>
    <submittedName>
        <fullName evidence="7">LysR family transcriptional regulator</fullName>
    </submittedName>
</protein>
<organism evidence="7 8">
    <name type="scientific">Pacificispira spongiicola</name>
    <dbReference type="NCBI Taxonomy" id="2729598"/>
    <lineage>
        <taxon>Bacteria</taxon>
        <taxon>Pseudomonadati</taxon>
        <taxon>Pseudomonadota</taxon>
        <taxon>Alphaproteobacteria</taxon>
        <taxon>Rhodospirillales</taxon>
        <taxon>Rhodospirillaceae</taxon>
        <taxon>Pacificispira</taxon>
    </lineage>
</organism>